<dbReference type="Gene3D" id="3.40.50.150">
    <property type="entry name" value="Vaccinia Virus protein VP39"/>
    <property type="match status" value="1"/>
</dbReference>
<dbReference type="GO" id="GO:0031167">
    <property type="term" value="P:rRNA methylation"/>
    <property type="evidence" value="ECO:0007669"/>
    <property type="project" value="InterPro"/>
</dbReference>
<dbReference type="GO" id="GO:0008168">
    <property type="term" value="F:methyltransferase activity"/>
    <property type="evidence" value="ECO:0007669"/>
    <property type="project" value="UniProtKB-KW"/>
</dbReference>
<reference evidence="3 4" key="1">
    <citation type="submission" date="2015-11" db="EMBL/GenBank/DDBJ databases">
        <title>Butyribacter intestini gen. nov., sp. nov., a butyric acid-producing bacterium of the family Lachnospiraceae isolated from the human faeces.</title>
        <authorList>
            <person name="Zou Y."/>
            <person name="Xue W."/>
            <person name="Luo G."/>
            <person name="Lv M."/>
        </authorList>
    </citation>
    <scope>NUCLEOTIDE SEQUENCE [LARGE SCALE GENOMIC DNA]</scope>
    <source>
        <strain evidence="3 4">ACET-33324</strain>
    </source>
</reference>
<dbReference type="PANTHER" id="PTHR43542:SF1">
    <property type="entry name" value="METHYLTRANSFERASE"/>
    <property type="match status" value="1"/>
</dbReference>
<dbReference type="InterPro" id="IPR002052">
    <property type="entry name" value="DNA_methylase_N6_adenine_CS"/>
</dbReference>
<dbReference type="Pfam" id="PF03602">
    <property type="entry name" value="Cons_hypoth95"/>
    <property type="match status" value="1"/>
</dbReference>
<dbReference type="AlphaFoldDB" id="A0A0V8QGI5"/>
<dbReference type="PROSITE" id="PS00092">
    <property type="entry name" value="N6_MTASE"/>
    <property type="match status" value="1"/>
</dbReference>
<dbReference type="RefSeq" id="WP_058352242.1">
    <property type="nucleotide sequence ID" value="NZ_CABMMD010000113.1"/>
</dbReference>
<dbReference type="GO" id="GO:0003676">
    <property type="term" value="F:nucleic acid binding"/>
    <property type="evidence" value="ECO:0007669"/>
    <property type="project" value="InterPro"/>
</dbReference>
<organism evidence="3 4">
    <name type="scientific">Acetivibrio ethanolgignens</name>
    <dbReference type="NCBI Taxonomy" id="290052"/>
    <lineage>
        <taxon>Bacteria</taxon>
        <taxon>Bacillati</taxon>
        <taxon>Bacillota</taxon>
        <taxon>Clostridia</taxon>
        <taxon>Eubacteriales</taxon>
        <taxon>Oscillospiraceae</taxon>
        <taxon>Acetivibrio</taxon>
    </lineage>
</organism>
<comment type="caution">
    <text evidence="3">The sequence shown here is derived from an EMBL/GenBank/DDBJ whole genome shotgun (WGS) entry which is preliminary data.</text>
</comment>
<dbReference type="EMBL" id="LNAM01000113">
    <property type="protein sequence ID" value="KSV59534.1"/>
    <property type="molecule type" value="Genomic_DNA"/>
</dbReference>
<keyword evidence="2 3" id="KW-0808">Transferase</keyword>
<dbReference type="InterPro" id="IPR029063">
    <property type="entry name" value="SAM-dependent_MTases_sf"/>
</dbReference>
<evidence type="ECO:0000256" key="1">
    <source>
        <dbReference type="ARBA" id="ARBA00022603"/>
    </source>
</evidence>
<dbReference type="PANTHER" id="PTHR43542">
    <property type="entry name" value="METHYLTRANSFERASE"/>
    <property type="match status" value="1"/>
</dbReference>
<proteinExistence type="predicted"/>
<dbReference type="CDD" id="cd02440">
    <property type="entry name" value="AdoMet_MTases"/>
    <property type="match status" value="1"/>
</dbReference>
<evidence type="ECO:0000256" key="2">
    <source>
        <dbReference type="ARBA" id="ARBA00022679"/>
    </source>
</evidence>
<dbReference type="OrthoDB" id="9803017at2"/>
<dbReference type="InterPro" id="IPR004398">
    <property type="entry name" value="RNA_MeTrfase_RsmD"/>
</dbReference>
<name>A0A0V8QGI5_9FIRM</name>
<dbReference type="SUPFAM" id="SSF53335">
    <property type="entry name" value="S-adenosyl-L-methionine-dependent methyltransferases"/>
    <property type="match status" value="1"/>
</dbReference>
<sequence length="183" mass="20848">MRVIAGTARRIPLITPPGLFTRPTTDRIKETLFNMLQSELCDCRFLDLFSGSGAIGIEALSRGAGECVFVEQDKKALECIRENLKKTRLESKAQVVPMDIMSAFAFLEGKKAFDIVFMDPPYRQDFEKRVLAYLKNSQLITEESLIIFEASLETTIDDVEELGFIIEKVKEYKTNKHIFVRLS</sequence>
<keyword evidence="1 3" id="KW-0489">Methyltransferase</keyword>
<accession>A0A0V8QGI5</accession>
<dbReference type="PIRSF" id="PIRSF004553">
    <property type="entry name" value="CHP00095"/>
    <property type="match status" value="1"/>
</dbReference>
<dbReference type="STRING" id="290052.ASU35_08475"/>
<evidence type="ECO:0000313" key="4">
    <source>
        <dbReference type="Proteomes" id="UP000054874"/>
    </source>
</evidence>
<dbReference type="NCBIfam" id="TIGR00095">
    <property type="entry name" value="16S rRNA (guanine(966)-N(2))-methyltransferase RsmD"/>
    <property type="match status" value="1"/>
</dbReference>
<dbReference type="Proteomes" id="UP000054874">
    <property type="component" value="Unassembled WGS sequence"/>
</dbReference>
<gene>
    <name evidence="3" type="ORF">ASU35_08475</name>
</gene>
<evidence type="ECO:0000313" key="3">
    <source>
        <dbReference type="EMBL" id="KSV59534.1"/>
    </source>
</evidence>
<protein>
    <submittedName>
        <fullName evidence="3">16S rRNA (Guanine(966)-N(2))-methyltransferase RsmD</fullName>
    </submittedName>
</protein>
<keyword evidence="4" id="KW-1185">Reference proteome</keyword>